<evidence type="ECO:0000313" key="2">
    <source>
        <dbReference type="Proteomes" id="UP000236394"/>
    </source>
</evidence>
<dbReference type="RefSeq" id="WP_034574206.1">
    <property type="nucleotide sequence ID" value="NZ_NBZD01000001.1"/>
</dbReference>
<dbReference type="InterPro" id="IPR043740">
    <property type="entry name" value="DUF5685"/>
</dbReference>
<comment type="caution">
    <text evidence="1">The sequence shown here is derived from an EMBL/GenBank/DDBJ whole genome shotgun (WGS) entry which is preliminary data.</text>
</comment>
<reference evidence="2" key="1">
    <citation type="submission" date="2017-04" db="EMBL/GenBank/DDBJ databases">
        <authorList>
            <person name="Bumgarner R.E."/>
            <person name="Fredricks D.N."/>
            <person name="Srinivasan S."/>
        </authorList>
    </citation>
    <scope>NUCLEOTIDE SEQUENCE [LARGE SCALE GENOMIC DNA]</scope>
    <source>
        <strain evidence="2">KA00405</strain>
    </source>
</reference>
<dbReference type="Pfam" id="PF18937">
    <property type="entry name" value="DUF5685"/>
    <property type="match status" value="1"/>
</dbReference>
<dbReference type="Proteomes" id="UP000236394">
    <property type="component" value="Unassembled WGS sequence"/>
</dbReference>
<organism evidence="1 2">
    <name type="scientific">Mageeibacillus indolicus</name>
    <dbReference type="NCBI Taxonomy" id="884684"/>
    <lineage>
        <taxon>Bacteria</taxon>
        <taxon>Bacillati</taxon>
        <taxon>Bacillota</taxon>
        <taxon>Clostridia</taxon>
        <taxon>Eubacteriales</taxon>
        <taxon>Oscillospiraceae</taxon>
        <taxon>Mageeibacillus</taxon>
    </lineage>
</organism>
<sequence length="300" mass="34009">MFGYIKPYKPDLTFRDFAEYRAVYCGLCKTIGRKSGQLMRLGLTYDATFMAILLLALNEKPAAKDSETCIVHPVSSHLVMAEQVVLPAVAHMMNILACLKLEDNLQDKEKVILSRLLLSYIGKKQDVADFKRTKASAAVMAALERLHIEEQAKSQALNPVLMGEINAEVAATIWRYMSGTMRKDWQPLLPEGVRGKYDGLTERLADFIGLLSSWVYFIDACDDFMDDKKHKHANPFAFCSSEEELWLAADPLLIDLELRLNGMAACLPWQNYVEIIANVIRSGLPFTRMLVRRHLPRPRL</sequence>
<gene>
    <name evidence="1" type="ORF">B7R76_01440</name>
</gene>
<dbReference type="EMBL" id="NBZD01000001">
    <property type="protein sequence ID" value="PNH19576.1"/>
    <property type="molecule type" value="Genomic_DNA"/>
</dbReference>
<proteinExistence type="predicted"/>
<evidence type="ECO:0000313" key="1">
    <source>
        <dbReference type="EMBL" id="PNH19576.1"/>
    </source>
</evidence>
<name>A0A2J8B4A6_9FIRM</name>
<accession>A0A2J8B4A6</accession>
<protein>
    <submittedName>
        <fullName evidence="1">Uncharacterized protein</fullName>
    </submittedName>
</protein>
<dbReference type="AlphaFoldDB" id="A0A2J8B4A6"/>